<proteinExistence type="predicted"/>
<protein>
    <recommendedName>
        <fullName evidence="3">Ferredoxin</fullName>
    </recommendedName>
</protein>
<evidence type="ECO:0000313" key="1">
    <source>
        <dbReference type="EMBL" id="MDR7087189.1"/>
    </source>
</evidence>
<evidence type="ECO:0008006" key="3">
    <source>
        <dbReference type="Google" id="ProtNLM"/>
    </source>
</evidence>
<accession>A0ABU1UPS8</accession>
<comment type="caution">
    <text evidence="1">The sequence shown here is derived from an EMBL/GenBank/DDBJ whole genome shotgun (WGS) entry which is preliminary data.</text>
</comment>
<dbReference type="RefSeq" id="WP_309970373.1">
    <property type="nucleotide sequence ID" value="NZ_JAVDWH010000001.1"/>
</dbReference>
<reference evidence="1 2" key="1">
    <citation type="submission" date="2023-07" db="EMBL/GenBank/DDBJ databases">
        <title>Sorghum-associated microbial communities from plants grown in Nebraska, USA.</title>
        <authorList>
            <person name="Schachtman D."/>
        </authorList>
    </citation>
    <scope>NUCLEOTIDE SEQUENCE [LARGE SCALE GENOMIC DNA]</scope>
    <source>
        <strain evidence="1 2">BE248</strain>
    </source>
</reference>
<evidence type="ECO:0000313" key="2">
    <source>
        <dbReference type="Proteomes" id="UP001257739"/>
    </source>
</evidence>
<dbReference type="Proteomes" id="UP001257739">
    <property type="component" value="Unassembled WGS sequence"/>
</dbReference>
<gene>
    <name evidence="1" type="ORF">J2X11_002028</name>
</gene>
<dbReference type="EMBL" id="JAVDWH010000001">
    <property type="protein sequence ID" value="MDR7087189.1"/>
    <property type="molecule type" value="Genomic_DNA"/>
</dbReference>
<name>A0ABU1UPS8_9ACTN</name>
<keyword evidence="2" id="KW-1185">Reference proteome</keyword>
<sequence>MHDHPTTDSVVVDCDRCLVRSPGACGDCIVTVLLGAPPVGIEIDAQEMAALEVLADAGCVPPLRLVTPITGPETQAV</sequence>
<organism evidence="1 2">
    <name type="scientific">Aeromicrobium panaciterrae</name>
    <dbReference type="NCBI Taxonomy" id="363861"/>
    <lineage>
        <taxon>Bacteria</taxon>
        <taxon>Bacillati</taxon>
        <taxon>Actinomycetota</taxon>
        <taxon>Actinomycetes</taxon>
        <taxon>Propionibacteriales</taxon>
        <taxon>Nocardioidaceae</taxon>
        <taxon>Aeromicrobium</taxon>
    </lineage>
</organism>